<reference evidence="1" key="1">
    <citation type="journal article" date="2019" name="Sci. Rep.">
        <title>Draft genome of Tanacetum cinerariifolium, the natural source of mosquito coil.</title>
        <authorList>
            <person name="Yamashiro T."/>
            <person name="Shiraishi A."/>
            <person name="Satake H."/>
            <person name="Nakayama K."/>
        </authorList>
    </citation>
    <scope>NUCLEOTIDE SEQUENCE</scope>
</reference>
<dbReference type="EMBL" id="BKCJ011345711">
    <property type="protein sequence ID" value="GFD23563.1"/>
    <property type="molecule type" value="Genomic_DNA"/>
</dbReference>
<organism evidence="1">
    <name type="scientific">Tanacetum cinerariifolium</name>
    <name type="common">Dalmatian daisy</name>
    <name type="synonym">Chrysanthemum cinerariifolium</name>
    <dbReference type="NCBI Taxonomy" id="118510"/>
    <lineage>
        <taxon>Eukaryota</taxon>
        <taxon>Viridiplantae</taxon>
        <taxon>Streptophyta</taxon>
        <taxon>Embryophyta</taxon>
        <taxon>Tracheophyta</taxon>
        <taxon>Spermatophyta</taxon>
        <taxon>Magnoliopsida</taxon>
        <taxon>eudicotyledons</taxon>
        <taxon>Gunneridae</taxon>
        <taxon>Pentapetalae</taxon>
        <taxon>asterids</taxon>
        <taxon>campanulids</taxon>
        <taxon>Asterales</taxon>
        <taxon>Asteraceae</taxon>
        <taxon>Asteroideae</taxon>
        <taxon>Anthemideae</taxon>
        <taxon>Anthemidinae</taxon>
        <taxon>Tanacetum</taxon>
    </lineage>
</organism>
<protein>
    <submittedName>
        <fullName evidence="1">Uncharacterized protein</fullName>
    </submittedName>
</protein>
<evidence type="ECO:0000313" key="1">
    <source>
        <dbReference type="EMBL" id="GFD23563.1"/>
    </source>
</evidence>
<proteinExistence type="predicted"/>
<gene>
    <name evidence="1" type="ORF">Tci_895532</name>
</gene>
<sequence length="65" mass="7101">HVRETTTTTQTLVSSQNLDVDNLEEKPVRGYKNIRKVAEDVGENEHFKGGSWVSVGESVNANGGD</sequence>
<accession>A0A699UN50</accession>
<name>A0A699UN50_TANCI</name>
<comment type="caution">
    <text evidence="1">The sequence shown here is derived from an EMBL/GenBank/DDBJ whole genome shotgun (WGS) entry which is preliminary data.</text>
</comment>
<feature type="non-terminal residue" evidence="1">
    <location>
        <position position="1"/>
    </location>
</feature>
<dbReference type="AlphaFoldDB" id="A0A699UN50"/>